<evidence type="ECO:0000313" key="1">
    <source>
        <dbReference type="EMBL" id="PNX82786.1"/>
    </source>
</evidence>
<dbReference type="STRING" id="57577.A0A2K3LW74"/>
<dbReference type="ExpressionAtlas" id="A0A2K3LW74">
    <property type="expression patterns" value="baseline"/>
</dbReference>
<dbReference type="InterPro" id="IPR011990">
    <property type="entry name" value="TPR-like_helical_dom_sf"/>
</dbReference>
<feature type="non-terminal residue" evidence="1">
    <location>
        <position position="202"/>
    </location>
</feature>
<reference evidence="1 2" key="1">
    <citation type="journal article" date="2014" name="Am. J. Bot.">
        <title>Genome assembly and annotation for red clover (Trifolium pratense; Fabaceae).</title>
        <authorList>
            <person name="Istvanek J."/>
            <person name="Jaros M."/>
            <person name="Krenek A."/>
            <person name="Repkova J."/>
        </authorList>
    </citation>
    <scope>NUCLEOTIDE SEQUENCE [LARGE SCALE GENOMIC DNA]</scope>
    <source>
        <strain evidence="2">cv. Tatra</strain>
        <tissue evidence="1">Young leaves</tissue>
    </source>
</reference>
<reference evidence="1 2" key="2">
    <citation type="journal article" date="2017" name="Front. Plant Sci.">
        <title>Gene Classification and Mining of Molecular Markers Useful in Red Clover (Trifolium pratense) Breeding.</title>
        <authorList>
            <person name="Istvanek J."/>
            <person name="Dluhosova J."/>
            <person name="Dluhos P."/>
            <person name="Patkova L."/>
            <person name="Nedelnik J."/>
            <person name="Repkova J."/>
        </authorList>
    </citation>
    <scope>NUCLEOTIDE SEQUENCE [LARGE SCALE GENOMIC DNA]</scope>
    <source>
        <strain evidence="2">cv. Tatra</strain>
        <tissue evidence="1">Young leaves</tissue>
    </source>
</reference>
<sequence>MAMDMAMATISHTHTRLTTHHQLLTALSSSTTLSHLKQIHTQILHYNSNNNEHSNNTLLSKLVLSICTLSSSSSSLHYALSVFSQIPNPQTHLSNKLLRHLSRSPFPEKTLFLYQKLRTIDASTLDRFSFPPLLKAVSKVCAFNHGLEIHGLASKLGLVSDPFIETGLIAMYASCRRIMDARLLFDKMSHPDAIAWNTIIDG</sequence>
<dbReference type="InterPro" id="IPR046960">
    <property type="entry name" value="PPR_At4g14850-like_plant"/>
</dbReference>
<dbReference type="PANTHER" id="PTHR47926:SF395">
    <property type="entry name" value="TETRATRICOPEPTIDE-LIKE HELICAL DOMAIN, DYW DOMAIN PROTEIN-RELATED"/>
    <property type="match status" value="1"/>
</dbReference>
<organism evidence="1 2">
    <name type="scientific">Trifolium pratense</name>
    <name type="common">Red clover</name>
    <dbReference type="NCBI Taxonomy" id="57577"/>
    <lineage>
        <taxon>Eukaryota</taxon>
        <taxon>Viridiplantae</taxon>
        <taxon>Streptophyta</taxon>
        <taxon>Embryophyta</taxon>
        <taxon>Tracheophyta</taxon>
        <taxon>Spermatophyta</taxon>
        <taxon>Magnoliopsida</taxon>
        <taxon>eudicotyledons</taxon>
        <taxon>Gunneridae</taxon>
        <taxon>Pentapetalae</taxon>
        <taxon>rosids</taxon>
        <taxon>fabids</taxon>
        <taxon>Fabales</taxon>
        <taxon>Fabaceae</taxon>
        <taxon>Papilionoideae</taxon>
        <taxon>50 kb inversion clade</taxon>
        <taxon>NPAAA clade</taxon>
        <taxon>Hologalegina</taxon>
        <taxon>IRL clade</taxon>
        <taxon>Trifolieae</taxon>
        <taxon>Trifolium</taxon>
    </lineage>
</organism>
<proteinExistence type="predicted"/>
<name>A0A2K3LW74_TRIPR</name>
<dbReference type="GO" id="GO:0003723">
    <property type="term" value="F:RNA binding"/>
    <property type="evidence" value="ECO:0007669"/>
    <property type="project" value="InterPro"/>
</dbReference>
<dbReference type="AlphaFoldDB" id="A0A2K3LW74"/>
<accession>A0A2K3LW74</accession>
<protein>
    <submittedName>
        <fullName evidence="1">Pentatricopeptide repeat-containing protein</fullName>
    </submittedName>
</protein>
<dbReference type="Gene3D" id="1.25.40.10">
    <property type="entry name" value="Tetratricopeptide repeat domain"/>
    <property type="match status" value="1"/>
</dbReference>
<comment type="caution">
    <text evidence="1">The sequence shown here is derived from an EMBL/GenBank/DDBJ whole genome shotgun (WGS) entry which is preliminary data.</text>
</comment>
<evidence type="ECO:0000313" key="2">
    <source>
        <dbReference type="Proteomes" id="UP000236291"/>
    </source>
</evidence>
<dbReference type="EMBL" id="ASHM01042718">
    <property type="protein sequence ID" value="PNX82786.1"/>
    <property type="molecule type" value="Genomic_DNA"/>
</dbReference>
<dbReference type="GO" id="GO:0009451">
    <property type="term" value="P:RNA modification"/>
    <property type="evidence" value="ECO:0007669"/>
    <property type="project" value="InterPro"/>
</dbReference>
<dbReference type="PANTHER" id="PTHR47926">
    <property type="entry name" value="PENTATRICOPEPTIDE REPEAT-CONTAINING PROTEIN"/>
    <property type="match status" value="1"/>
</dbReference>
<gene>
    <name evidence="1" type="ORF">L195_g038821</name>
</gene>
<dbReference type="Proteomes" id="UP000236291">
    <property type="component" value="Unassembled WGS sequence"/>
</dbReference>